<evidence type="ECO:0000313" key="2">
    <source>
        <dbReference type="Proteomes" id="UP000319374"/>
    </source>
</evidence>
<dbReference type="SUPFAM" id="SSF56935">
    <property type="entry name" value="Porins"/>
    <property type="match status" value="1"/>
</dbReference>
<evidence type="ECO:0000313" key="1">
    <source>
        <dbReference type="EMBL" id="BBL06445.1"/>
    </source>
</evidence>
<protein>
    <recommendedName>
        <fullName evidence="3">Porin</fullName>
    </recommendedName>
</protein>
<dbReference type="KEGG" id="ada:A5CPEGH6_10830"/>
<dbReference type="Proteomes" id="UP000319374">
    <property type="component" value="Chromosome"/>
</dbReference>
<reference evidence="2" key="1">
    <citation type="submission" date="2019-06" db="EMBL/GenBank/DDBJ databases">
        <title>Alistipes onderdonkii subsp. vulgaris subsp. nov., Alistipes dispar sp. nov. and Alistipes communis sp. nov., isolated from human faeces, and creation of Alistipes onderdonkii subsp. onderdonkii subsp. nov.</title>
        <authorList>
            <person name="Sakamoto M."/>
            <person name="Ikeyama N."/>
            <person name="Ogata Y."/>
            <person name="Suda W."/>
            <person name="Iino T."/>
            <person name="Hattori M."/>
            <person name="Ohkuma M."/>
        </authorList>
    </citation>
    <scope>NUCLEOTIDE SEQUENCE [LARGE SCALE GENOMIC DNA]</scope>
    <source>
        <strain evidence="2">5CPEGH6</strain>
    </source>
</reference>
<proteinExistence type="predicted"/>
<dbReference type="InterPro" id="IPR010870">
    <property type="entry name" value="Porin_O/P"/>
</dbReference>
<evidence type="ECO:0008006" key="3">
    <source>
        <dbReference type="Google" id="ProtNLM"/>
    </source>
</evidence>
<accession>A0A4Y1X084</accession>
<dbReference type="Gene3D" id="2.40.160.10">
    <property type="entry name" value="Porin"/>
    <property type="match status" value="1"/>
</dbReference>
<dbReference type="AlphaFoldDB" id="A0A4Y1X084"/>
<dbReference type="EMBL" id="AP019736">
    <property type="protein sequence ID" value="BBL06445.1"/>
    <property type="molecule type" value="Genomic_DNA"/>
</dbReference>
<keyword evidence="2" id="KW-1185">Reference proteome</keyword>
<gene>
    <name evidence="1" type="ORF">A5CPEGH6_10830</name>
</gene>
<dbReference type="Pfam" id="PF07396">
    <property type="entry name" value="Porin_O_P"/>
    <property type="match status" value="2"/>
</dbReference>
<organism evidence="1 2">
    <name type="scientific">Alistipes dispar</name>
    <dbReference type="NCBI Taxonomy" id="2585119"/>
    <lineage>
        <taxon>Bacteria</taxon>
        <taxon>Pseudomonadati</taxon>
        <taxon>Bacteroidota</taxon>
        <taxon>Bacteroidia</taxon>
        <taxon>Bacteroidales</taxon>
        <taxon>Rikenellaceae</taxon>
        <taxon>Alistipes</taxon>
    </lineage>
</organism>
<name>A0A4Y1X084_9BACT</name>
<sequence>MNEKPVRMKPIALSLLLVLLPFGLRAEHAAGYSALPAADSVAAVSAADAARLPAEADALPVKTSSWERILERLPAISGYVQLGYEAAERSSTFFIKRVRLNLAGNLAPKLGYRVQIEFASPKVVDAYVEWKPLRQLNVKLGEYKVPFSIENTDYVPLKFELIEYPLGLRRLMGFEDVCGLSATGRDMGATLYGGFFRRDGYDVLSYDLGVFNGEGINTKDRNTSKDLSARLGVRPFPGLLLSASYYRGEYGVSYLRRVRYGAGACYDRGPVVLRGEWIGGETGLPAGDERPAGGLLESSGWYVLGGWRVTRTLMPVVRYDTFLENTSAPSSRQTNYTAGILWQPVKYLRCQLDYTYEDYASHGVSNRNVVAVMFSGIF</sequence>
<dbReference type="InterPro" id="IPR023614">
    <property type="entry name" value="Porin_dom_sf"/>
</dbReference>